<dbReference type="RefSeq" id="WP_379702127.1">
    <property type="nucleotide sequence ID" value="NZ_JBHTAT010000001.1"/>
</dbReference>
<comment type="caution">
    <text evidence="3">The sequence shown here is derived from an EMBL/GenBank/DDBJ whole genome shotgun (WGS) entry which is preliminary data.</text>
</comment>
<feature type="transmembrane region" description="Helical" evidence="1">
    <location>
        <begin position="12"/>
        <end position="31"/>
    </location>
</feature>
<dbReference type="Pfam" id="PF04892">
    <property type="entry name" value="VanZ"/>
    <property type="match status" value="1"/>
</dbReference>
<accession>A0ABD5ZU63</accession>
<reference evidence="3 4" key="1">
    <citation type="journal article" date="2019" name="Int. J. Syst. Evol. Microbiol.">
        <title>The Global Catalogue of Microorganisms (GCM) 10K type strain sequencing project: providing services to taxonomists for standard genome sequencing and annotation.</title>
        <authorList>
            <consortium name="The Broad Institute Genomics Platform"/>
            <consortium name="The Broad Institute Genome Sequencing Center for Infectious Disease"/>
            <person name="Wu L."/>
            <person name="Ma J."/>
        </authorList>
    </citation>
    <scope>NUCLEOTIDE SEQUENCE [LARGE SCALE GENOMIC DNA]</scope>
    <source>
        <strain evidence="3 4">GX21</strain>
    </source>
</reference>
<evidence type="ECO:0000259" key="2">
    <source>
        <dbReference type="Pfam" id="PF04892"/>
    </source>
</evidence>
<dbReference type="NCBIfam" id="NF037970">
    <property type="entry name" value="vanZ_1"/>
    <property type="match status" value="1"/>
</dbReference>
<dbReference type="GeneID" id="96952270"/>
<feature type="domain" description="VanZ-like" evidence="2">
    <location>
        <begin position="56"/>
        <end position="117"/>
    </location>
</feature>
<feature type="transmembrane region" description="Helical" evidence="1">
    <location>
        <begin position="74"/>
        <end position="93"/>
    </location>
</feature>
<gene>
    <name evidence="3" type="ORF">ACFQKE_01425</name>
</gene>
<name>A0ABD5ZU63_9EURY</name>
<evidence type="ECO:0000313" key="3">
    <source>
        <dbReference type="EMBL" id="MFC7253976.1"/>
    </source>
</evidence>
<keyword evidence="4" id="KW-1185">Reference proteome</keyword>
<organism evidence="3 4">
    <name type="scientific">Haloplanus litoreus</name>
    <dbReference type="NCBI Taxonomy" id="767515"/>
    <lineage>
        <taxon>Archaea</taxon>
        <taxon>Methanobacteriati</taxon>
        <taxon>Methanobacteriota</taxon>
        <taxon>Stenosarchaea group</taxon>
        <taxon>Halobacteria</taxon>
        <taxon>Halobacteriales</taxon>
        <taxon>Haloferacaceae</taxon>
        <taxon>Haloplanus</taxon>
    </lineage>
</organism>
<evidence type="ECO:0000256" key="1">
    <source>
        <dbReference type="SAM" id="Phobius"/>
    </source>
</evidence>
<dbReference type="EMBL" id="JBHTAT010000001">
    <property type="protein sequence ID" value="MFC7253976.1"/>
    <property type="molecule type" value="Genomic_DNA"/>
</dbReference>
<keyword evidence="1" id="KW-0472">Membrane</keyword>
<protein>
    <submittedName>
        <fullName evidence="3">VanZ family protein</fullName>
    </submittedName>
</protein>
<keyword evidence="1" id="KW-1133">Transmembrane helix</keyword>
<dbReference type="Proteomes" id="UP001596434">
    <property type="component" value="Unassembled WGS sequence"/>
</dbReference>
<dbReference type="AlphaFoldDB" id="A0ABD5ZU63"/>
<dbReference type="InterPro" id="IPR006976">
    <property type="entry name" value="VanZ-like"/>
</dbReference>
<feature type="transmembrane region" description="Helical" evidence="1">
    <location>
        <begin position="43"/>
        <end position="67"/>
    </location>
</feature>
<keyword evidence="1" id="KW-0812">Transmembrane</keyword>
<proteinExistence type="predicted"/>
<evidence type="ECO:0000313" key="4">
    <source>
        <dbReference type="Proteomes" id="UP001596434"/>
    </source>
</evidence>
<sequence length="133" mass="13539">MSSPCGENMSRSHRISITVVVAVSLLVASVLNPRWLGAAGPGTVAGITVWLHLLGYAVLGATVVPFFGSGWRGMAVAVAVATAYGAGIELLQFGLAYRTASLADFATNGLGAVLGVAVRGGYRRRSPVPPGEG</sequence>